<feature type="transmembrane region" description="Helical" evidence="8">
    <location>
        <begin position="20"/>
        <end position="42"/>
    </location>
</feature>
<evidence type="ECO:0000256" key="4">
    <source>
        <dbReference type="ARBA" id="ARBA00022741"/>
    </source>
</evidence>
<dbReference type="AlphaFoldDB" id="A0A7W5H7A5"/>
<evidence type="ECO:0000313" key="12">
    <source>
        <dbReference type="EMBL" id="MBB3209437.1"/>
    </source>
</evidence>
<keyword evidence="3" id="KW-0808">Transferase</keyword>
<dbReference type="PROSITE" id="PS50112">
    <property type="entry name" value="PAS"/>
    <property type="match status" value="3"/>
</dbReference>
<dbReference type="Pfam" id="PF02518">
    <property type="entry name" value="HATPase_c"/>
    <property type="match status" value="1"/>
</dbReference>
<keyword evidence="7" id="KW-0902">Two-component regulatory system</keyword>
<keyword evidence="13" id="KW-1185">Reference proteome</keyword>
<dbReference type="GO" id="GO:0004673">
    <property type="term" value="F:protein histidine kinase activity"/>
    <property type="evidence" value="ECO:0007669"/>
    <property type="project" value="UniProtKB-EC"/>
</dbReference>
<keyword evidence="8" id="KW-1133">Transmembrane helix</keyword>
<dbReference type="InterPro" id="IPR001610">
    <property type="entry name" value="PAC"/>
</dbReference>
<name>A0A7W5H7A5_9BACT</name>
<dbReference type="SMART" id="SM00086">
    <property type="entry name" value="PAC"/>
    <property type="match status" value="1"/>
</dbReference>
<accession>A0A7W5H7A5</accession>
<evidence type="ECO:0000256" key="7">
    <source>
        <dbReference type="ARBA" id="ARBA00023012"/>
    </source>
</evidence>
<feature type="domain" description="Histidine kinase" evidence="9">
    <location>
        <begin position="805"/>
        <end position="1062"/>
    </location>
</feature>
<dbReference type="Pfam" id="PF13426">
    <property type="entry name" value="PAS_9"/>
    <property type="match status" value="2"/>
</dbReference>
<keyword evidence="5" id="KW-0418">Kinase</keyword>
<evidence type="ECO:0000256" key="1">
    <source>
        <dbReference type="ARBA" id="ARBA00000085"/>
    </source>
</evidence>
<dbReference type="InterPro" id="IPR000700">
    <property type="entry name" value="PAS-assoc_C"/>
</dbReference>
<evidence type="ECO:0000259" key="10">
    <source>
        <dbReference type="PROSITE" id="PS50112"/>
    </source>
</evidence>
<comment type="caution">
    <text evidence="12">The sequence shown here is derived from an EMBL/GenBank/DDBJ whole genome shotgun (WGS) entry which is preliminary data.</text>
</comment>
<dbReference type="PANTHER" id="PTHR43065:SF46">
    <property type="entry name" value="C4-DICARBOXYLATE TRANSPORT SENSOR PROTEIN DCTB"/>
    <property type="match status" value="1"/>
</dbReference>
<dbReference type="Proteomes" id="UP000536179">
    <property type="component" value="Unassembled WGS sequence"/>
</dbReference>
<evidence type="ECO:0000256" key="3">
    <source>
        <dbReference type="ARBA" id="ARBA00022679"/>
    </source>
</evidence>
<dbReference type="PROSITE" id="PS50109">
    <property type="entry name" value="HIS_KIN"/>
    <property type="match status" value="1"/>
</dbReference>
<evidence type="ECO:0000259" key="11">
    <source>
        <dbReference type="PROSITE" id="PS50113"/>
    </source>
</evidence>
<evidence type="ECO:0000256" key="8">
    <source>
        <dbReference type="SAM" id="Phobius"/>
    </source>
</evidence>
<evidence type="ECO:0000256" key="5">
    <source>
        <dbReference type="ARBA" id="ARBA00022777"/>
    </source>
</evidence>
<evidence type="ECO:0000256" key="2">
    <source>
        <dbReference type="ARBA" id="ARBA00012438"/>
    </source>
</evidence>
<feature type="domain" description="PAS" evidence="10">
    <location>
        <begin position="663"/>
        <end position="707"/>
    </location>
</feature>
<comment type="catalytic activity">
    <reaction evidence="1">
        <text>ATP + protein L-histidine = ADP + protein N-phospho-L-histidine.</text>
        <dbReference type="EC" id="2.7.13.3"/>
    </reaction>
</comment>
<dbReference type="NCBIfam" id="TIGR00229">
    <property type="entry name" value="sensory_box"/>
    <property type="match status" value="2"/>
</dbReference>
<dbReference type="GO" id="GO:0005524">
    <property type="term" value="F:ATP binding"/>
    <property type="evidence" value="ECO:0007669"/>
    <property type="project" value="UniProtKB-KW"/>
</dbReference>
<proteinExistence type="predicted"/>
<dbReference type="Pfam" id="PF08448">
    <property type="entry name" value="PAS_4"/>
    <property type="match status" value="1"/>
</dbReference>
<feature type="transmembrane region" description="Helical" evidence="8">
    <location>
        <begin position="361"/>
        <end position="379"/>
    </location>
</feature>
<feature type="domain" description="PAS" evidence="10">
    <location>
        <begin position="403"/>
        <end position="447"/>
    </location>
</feature>
<dbReference type="Gene3D" id="3.30.450.20">
    <property type="entry name" value="PAS domain"/>
    <property type="match status" value="3"/>
</dbReference>
<dbReference type="InterPro" id="IPR013656">
    <property type="entry name" value="PAS_4"/>
</dbReference>
<keyword evidence="8" id="KW-0812">Transmembrane</keyword>
<feature type="domain" description="PAS" evidence="10">
    <location>
        <begin position="537"/>
        <end position="573"/>
    </location>
</feature>
<sequence>MNRSKHSDRLVLPQHRIGLVWGLTAVGLSTVLLLLIASCWSLESVREDRVASDQLRTVVSEIAGRADRMVEEYGRNSATLLRDRSDRESVEIGKLAPKEMRKLLADSHQLDPRLTGIVQHVESTILRIKTLNARCCDLAMRRRQLQAEREGNICETHEAFDRLNSILVSAKQLQMLQSARAIHAYRKMSGQPAKEAAHEILQSWTPKTSRSEEVQELDELVLLHQKLLAATDPDTLVDLRDNELKQRFARLHRILDTPSQDDMSAFEKIECLNDLEVAFFGEGFEHSEDGQGIENGKGGLYNRCAEWLECIVERERLRDQHADSLNAYAKTKTRLLSRLSAITSDSALQATAIIVKGFKSIFAVGFVSVTVFLVLATKIDKRLATQFRALCNQSVELAKAKAKAEKLSLIAKFTDDAVVITGADARIEWVNDGFTRLTGYKLDEVIGLVPGHFLQGHDTNKETIEVMRTAVREERGFDVELLNYRKDGSSFWLDLHVRPIYGNDGELTNFIATQSDITARITADAQLNAANRALITQKQTLNTVVDSVSSGIVSLDYDGELLSYNAAAEAIFGEDCIALVNDSRESSRLGFYDPVTMLPIAPSRLPIRRALNGEPVRNEELLIRCNGADTVVSFNGTPFSKYDNAGAVFSFSDITERWERDLSLRRLRQGIDTASDTMIIFDSSGTIIDLNRACCEILGYERDALLGVRISKLDSVLDAVTWEDYWRELQHSKTVTSESTMTRQDGSSFPIEVSTTYGSFCGTEYACRISRDISDRKRAEREREVLAGELQDAARQAGMAELAGDVLHNVGNALTSINVSTQTLRDRIESPTCEHLVKASQVIRDNENQLGAYLSDDPRGRKFPGFLSELAASALRDREVQMEEISELMNKVEHIKEIVASQKTFSQHRSPKEPVSPTALFDEAVKMNLPSIRRHGVHVETDFETGADLLLEKHSVIQVLINLIKNAKESVVAAEVESPTIRLSIKRLDGDVVFSVEDNGLGIAPDNLIEIFRHGFTTKATGLGFGLHSSANVAQELGGSLSAESRGEGSGATFTLSVPALEIIPCVPSMS</sequence>
<dbReference type="GO" id="GO:0000160">
    <property type="term" value="P:phosphorelay signal transduction system"/>
    <property type="evidence" value="ECO:0007669"/>
    <property type="project" value="UniProtKB-KW"/>
</dbReference>
<keyword evidence="4" id="KW-0547">Nucleotide-binding</keyword>
<dbReference type="RefSeq" id="WP_184308057.1">
    <property type="nucleotide sequence ID" value="NZ_JACHXU010000023.1"/>
</dbReference>
<dbReference type="InterPro" id="IPR000014">
    <property type="entry name" value="PAS"/>
</dbReference>
<organism evidence="12 13">
    <name type="scientific">Aporhodopirellula rubra</name>
    <dbReference type="NCBI Taxonomy" id="980271"/>
    <lineage>
        <taxon>Bacteria</taxon>
        <taxon>Pseudomonadati</taxon>
        <taxon>Planctomycetota</taxon>
        <taxon>Planctomycetia</taxon>
        <taxon>Pirellulales</taxon>
        <taxon>Pirellulaceae</taxon>
        <taxon>Aporhodopirellula</taxon>
    </lineage>
</organism>
<dbReference type="InterPro" id="IPR004358">
    <property type="entry name" value="Sig_transdc_His_kin-like_C"/>
</dbReference>
<dbReference type="InterPro" id="IPR035965">
    <property type="entry name" value="PAS-like_dom_sf"/>
</dbReference>
<keyword evidence="8" id="KW-0472">Membrane</keyword>
<dbReference type="PANTHER" id="PTHR43065">
    <property type="entry name" value="SENSOR HISTIDINE KINASE"/>
    <property type="match status" value="1"/>
</dbReference>
<dbReference type="PROSITE" id="PS50113">
    <property type="entry name" value="PAC"/>
    <property type="match status" value="1"/>
</dbReference>
<dbReference type="SMART" id="SM00387">
    <property type="entry name" value="HATPase_c"/>
    <property type="match status" value="1"/>
</dbReference>
<evidence type="ECO:0000256" key="6">
    <source>
        <dbReference type="ARBA" id="ARBA00022840"/>
    </source>
</evidence>
<dbReference type="PRINTS" id="PR00344">
    <property type="entry name" value="BCTRLSENSOR"/>
</dbReference>
<dbReference type="InterPro" id="IPR036890">
    <property type="entry name" value="HATPase_C_sf"/>
</dbReference>
<keyword evidence="6" id="KW-0067">ATP-binding</keyword>
<dbReference type="EMBL" id="JACHXU010000023">
    <property type="protein sequence ID" value="MBB3209437.1"/>
    <property type="molecule type" value="Genomic_DNA"/>
</dbReference>
<evidence type="ECO:0000313" key="13">
    <source>
        <dbReference type="Proteomes" id="UP000536179"/>
    </source>
</evidence>
<dbReference type="SUPFAM" id="SSF55874">
    <property type="entry name" value="ATPase domain of HSP90 chaperone/DNA topoisomerase II/histidine kinase"/>
    <property type="match status" value="1"/>
</dbReference>
<dbReference type="SMART" id="SM00091">
    <property type="entry name" value="PAS"/>
    <property type="match status" value="3"/>
</dbReference>
<dbReference type="SUPFAM" id="SSF55785">
    <property type="entry name" value="PYP-like sensor domain (PAS domain)"/>
    <property type="match status" value="3"/>
</dbReference>
<dbReference type="InterPro" id="IPR005467">
    <property type="entry name" value="His_kinase_dom"/>
</dbReference>
<evidence type="ECO:0000259" key="9">
    <source>
        <dbReference type="PROSITE" id="PS50109"/>
    </source>
</evidence>
<dbReference type="Gene3D" id="3.30.565.10">
    <property type="entry name" value="Histidine kinase-like ATPase, C-terminal domain"/>
    <property type="match status" value="1"/>
</dbReference>
<dbReference type="EC" id="2.7.13.3" evidence="2"/>
<gene>
    <name evidence="12" type="ORF">FHS27_005277</name>
</gene>
<protein>
    <recommendedName>
        <fullName evidence="2">histidine kinase</fullName>
        <ecNumber evidence="2">2.7.13.3</ecNumber>
    </recommendedName>
</protein>
<dbReference type="CDD" id="cd00130">
    <property type="entry name" value="PAS"/>
    <property type="match status" value="2"/>
</dbReference>
<feature type="domain" description="PAC" evidence="11">
    <location>
        <begin position="475"/>
        <end position="529"/>
    </location>
</feature>
<reference evidence="12 13" key="1">
    <citation type="submission" date="2020-08" db="EMBL/GenBank/DDBJ databases">
        <title>Genomic Encyclopedia of Type Strains, Phase III (KMG-III): the genomes of soil and plant-associated and newly described type strains.</title>
        <authorList>
            <person name="Whitman W."/>
        </authorList>
    </citation>
    <scope>NUCLEOTIDE SEQUENCE [LARGE SCALE GENOMIC DNA]</scope>
    <source>
        <strain evidence="12 13">CECT 8075</strain>
    </source>
</reference>
<dbReference type="InterPro" id="IPR003594">
    <property type="entry name" value="HATPase_dom"/>
</dbReference>